<feature type="region of interest" description="Disordered" evidence="1">
    <location>
        <begin position="144"/>
        <end position="181"/>
    </location>
</feature>
<gene>
    <name evidence="3" type="ORF">EV44_g0303</name>
</gene>
<feature type="chain" id="PRO_5002079843" description="Eka-like protein" evidence="2">
    <location>
        <begin position="25"/>
        <end position="232"/>
    </location>
</feature>
<dbReference type="Proteomes" id="UP000030854">
    <property type="component" value="Unassembled WGS sequence"/>
</dbReference>
<accession>A0A0B1P9D2</accession>
<name>A0A0B1P9D2_UNCNE</name>
<protein>
    <recommendedName>
        <fullName evidence="5">Eka-like protein</fullName>
    </recommendedName>
</protein>
<dbReference type="AlphaFoldDB" id="A0A0B1P9D2"/>
<feature type="signal peptide" evidence="2">
    <location>
        <begin position="1"/>
        <end position="24"/>
    </location>
</feature>
<sequence length="232" mass="25056">MKMRHFYSILFLTFSAIIPYGTHAQTSGTNSSPGRASVPDGVISYKCIGQDRKSIKVPIADAKPSIIKSCQLMKTQNRLTNFPKKFKPAYGQIMSAQSQSGPFYMNPINEQKFPNIFSISSNDCGLAAVMIANTAQTQNSALQRSRPLAKPANSVRTRPSLVKSVRTRPAAPPGDEVGSKARAKRALAFGKGDVSGAGFRMCEKVTYDWNADVSGTGRRVGSIPVPGSRNPI</sequence>
<reference evidence="3 4" key="1">
    <citation type="journal article" date="2014" name="BMC Genomics">
        <title>Adaptive genomic structural variation in the grape powdery mildew pathogen, Erysiphe necator.</title>
        <authorList>
            <person name="Jones L."/>
            <person name="Riaz S."/>
            <person name="Morales-Cruz A."/>
            <person name="Amrine K.C."/>
            <person name="McGuire B."/>
            <person name="Gubler W.D."/>
            <person name="Walker M.A."/>
            <person name="Cantu D."/>
        </authorList>
    </citation>
    <scope>NUCLEOTIDE SEQUENCE [LARGE SCALE GENOMIC DNA]</scope>
    <source>
        <strain evidence="4">c</strain>
    </source>
</reference>
<evidence type="ECO:0000256" key="1">
    <source>
        <dbReference type="SAM" id="MobiDB-lite"/>
    </source>
</evidence>
<keyword evidence="2" id="KW-0732">Signal</keyword>
<evidence type="ECO:0000313" key="4">
    <source>
        <dbReference type="Proteomes" id="UP000030854"/>
    </source>
</evidence>
<dbReference type="EMBL" id="JNVN01001350">
    <property type="protein sequence ID" value="KHJ33581.1"/>
    <property type="molecule type" value="Genomic_DNA"/>
</dbReference>
<comment type="caution">
    <text evidence="3">The sequence shown here is derived from an EMBL/GenBank/DDBJ whole genome shotgun (WGS) entry which is preliminary data.</text>
</comment>
<dbReference type="OrthoDB" id="10516294at2759"/>
<keyword evidence="4" id="KW-1185">Reference proteome</keyword>
<evidence type="ECO:0008006" key="5">
    <source>
        <dbReference type="Google" id="ProtNLM"/>
    </source>
</evidence>
<dbReference type="HOGENOM" id="CLU_1195640_0_0_1"/>
<proteinExistence type="predicted"/>
<evidence type="ECO:0000256" key="2">
    <source>
        <dbReference type="SAM" id="SignalP"/>
    </source>
</evidence>
<evidence type="ECO:0000313" key="3">
    <source>
        <dbReference type="EMBL" id="KHJ33581.1"/>
    </source>
</evidence>
<organism evidence="3 4">
    <name type="scientific">Uncinula necator</name>
    <name type="common">Grape powdery mildew</name>
    <dbReference type="NCBI Taxonomy" id="52586"/>
    <lineage>
        <taxon>Eukaryota</taxon>
        <taxon>Fungi</taxon>
        <taxon>Dikarya</taxon>
        <taxon>Ascomycota</taxon>
        <taxon>Pezizomycotina</taxon>
        <taxon>Leotiomycetes</taxon>
        <taxon>Erysiphales</taxon>
        <taxon>Erysiphaceae</taxon>
        <taxon>Erysiphe</taxon>
    </lineage>
</organism>